<dbReference type="KEGG" id="paru:CYR75_08020"/>
<accession>A0A2K9MEZ5</accession>
<sequence length="236" mass="25423">MTEWKARRFWTKATVAPCDGGWQVLLDGRPVLTPGKQPLRLPSHPLAEAVAAEWDAQGEVIAPLSMPLTRAANSAIEKVAPQFDAVADILASYGATDLLCYRATAPAELVQAQAQAWDPLIDWAQDRYGIELTVTQGVMPVTQPAPTLAALRARLDPLTPFQLTGLHDLVTLPGSLILGLAVYEGRLDAEQAHGLARVDEDYQASVWGADAEAASAAAGRLQAMRDAERLLQLLRD</sequence>
<comment type="similarity">
    <text evidence="1">Belongs to the ATP12 family.</text>
</comment>
<dbReference type="PANTHER" id="PTHR21013:SF10">
    <property type="entry name" value="ATP SYNTHASE MITOCHONDRIAL F1 COMPLEX ASSEMBLY FACTOR 2"/>
    <property type="match status" value="1"/>
</dbReference>
<dbReference type="InterPro" id="IPR042272">
    <property type="entry name" value="ATP12_ATP_synth-F1-assembly_N"/>
</dbReference>
<dbReference type="PANTHER" id="PTHR21013">
    <property type="entry name" value="ATP SYNTHASE MITOCHONDRIAL F1 COMPLEX ASSEMBLY FACTOR 2/ATP12 PROTEIN, MITOCHONDRIAL PRECURSOR"/>
    <property type="match status" value="1"/>
</dbReference>
<dbReference type="EMBL" id="CP025583">
    <property type="protein sequence ID" value="AUM74218.1"/>
    <property type="molecule type" value="Genomic_DNA"/>
</dbReference>
<evidence type="ECO:0000313" key="5">
    <source>
        <dbReference type="Proteomes" id="UP000234882"/>
    </source>
</evidence>
<dbReference type="RefSeq" id="WP_101499566.1">
    <property type="nucleotide sequence ID" value="NZ_CP025583.1"/>
</dbReference>
<dbReference type="OrthoDB" id="9797825at2"/>
<proteinExistence type="inferred from homology"/>
<organism evidence="4 5">
    <name type="scientific">Paracoccus jeotgali</name>
    <dbReference type="NCBI Taxonomy" id="2065379"/>
    <lineage>
        <taxon>Bacteria</taxon>
        <taxon>Pseudomonadati</taxon>
        <taxon>Pseudomonadota</taxon>
        <taxon>Alphaproteobacteria</taxon>
        <taxon>Rhodobacterales</taxon>
        <taxon>Paracoccaceae</taxon>
        <taxon>Paracoccus</taxon>
    </lineage>
</organism>
<evidence type="ECO:0000256" key="3">
    <source>
        <dbReference type="ARBA" id="ARBA00023186"/>
    </source>
</evidence>
<keyword evidence="2" id="KW-0809">Transit peptide</keyword>
<dbReference type="AlphaFoldDB" id="A0A2K9MEZ5"/>
<dbReference type="SUPFAM" id="SSF160909">
    <property type="entry name" value="ATP12-like"/>
    <property type="match status" value="1"/>
</dbReference>
<dbReference type="InterPro" id="IPR011419">
    <property type="entry name" value="ATP12_ATP_synth-F1-assembly"/>
</dbReference>
<dbReference type="Pfam" id="PF07542">
    <property type="entry name" value="ATP12"/>
    <property type="match status" value="1"/>
</dbReference>
<name>A0A2K9MEZ5_9RHOB</name>
<evidence type="ECO:0000256" key="2">
    <source>
        <dbReference type="ARBA" id="ARBA00022946"/>
    </source>
</evidence>
<evidence type="ECO:0000313" key="4">
    <source>
        <dbReference type="EMBL" id="AUM74218.1"/>
    </source>
</evidence>
<reference evidence="5" key="1">
    <citation type="submission" date="2017-12" db="EMBL/GenBank/DDBJ databases">
        <title>Genomic analysis of Paracoccus sp. CBA4604.</title>
        <authorList>
            <person name="Roh S.W."/>
            <person name="Kim J.Y."/>
            <person name="Kim J.S."/>
        </authorList>
    </citation>
    <scope>NUCLEOTIDE SEQUENCE [LARGE SCALE GENOMIC DNA]</scope>
    <source>
        <strain evidence="5">CBA4604</strain>
    </source>
</reference>
<dbReference type="Gene3D" id="1.10.3580.10">
    <property type="entry name" value="ATP12 ATPase"/>
    <property type="match status" value="1"/>
</dbReference>
<dbReference type="GO" id="GO:0043461">
    <property type="term" value="P:proton-transporting ATP synthase complex assembly"/>
    <property type="evidence" value="ECO:0007669"/>
    <property type="project" value="InterPro"/>
</dbReference>
<keyword evidence="3" id="KW-0143">Chaperone</keyword>
<dbReference type="InterPro" id="IPR023335">
    <property type="entry name" value="ATP12_ortho_dom_sf"/>
</dbReference>
<dbReference type="Proteomes" id="UP000234882">
    <property type="component" value="Chromosome"/>
</dbReference>
<evidence type="ECO:0000256" key="1">
    <source>
        <dbReference type="ARBA" id="ARBA00008231"/>
    </source>
</evidence>
<keyword evidence="5" id="KW-1185">Reference proteome</keyword>
<dbReference type="Gene3D" id="3.30.2180.10">
    <property type="entry name" value="ATP12-like"/>
    <property type="match status" value="1"/>
</dbReference>
<protein>
    <submittedName>
        <fullName evidence="4">ATPase</fullName>
    </submittedName>
</protein>
<gene>
    <name evidence="4" type="ORF">CYR75_08020</name>
</gene>